<dbReference type="InterPro" id="IPR029061">
    <property type="entry name" value="THDP-binding"/>
</dbReference>
<protein>
    <recommendedName>
        <fullName evidence="13">2-oxoglutarate dehydrogenase, mitochondrial</fullName>
        <ecNumber evidence="5">1.2.4.2</ecNumber>
    </recommendedName>
    <alternativeName>
        <fullName evidence="14">2-oxoglutarate dehydrogenase complex component E1</fullName>
    </alternativeName>
</protein>
<keyword evidence="11" id="KW-0496">Mitochondrion</keyword>
<dbReference type="OrthoDB" id="413077at2759"/>
<evidence type="ECO:0000256" key="15">
    <source>
        <dbReference type="ARBA" id="ARBA00051911"/>
    </source>
</evidence>
<evidence type="ECO:0000256" key="4">
    <source>
        <dbReference type="ARBA" id="ARBA00006936"/>
    </source>
</evidence>
<dbReference type="Gene3D" id="3.40.50.12470">
    <property type="match status" value="1"/>
</dbReference>
<dbReference type="FunFam" id="3.40.50.12470:FF:000003">
    <property type="entry name" value="2-oxoglutarate dehydrogenase E1 component"/>
    <property type="match status" value="1"/>
</dbReference>
<dbReference type="InterPro" id="IPR032106">
    <property type="entry name" value="2-oxogl_dehyd_N"/>
</dbReference>
<dbReference type="GO" id="GO:0005739">
    <property type="term" value="C:mitochondrion"/>
    <property type="evidence" value="ECO:0007669"/>
    <property type="project" value="UniProtKB-SubCell"/>
</dbReference>
<evidence type="ECO:0000256" key="14">
    <source>
        <dbReference type="ARBA" id="ARBA00042984"/>
    </source>
</evidence>
<evidence type="ECO:0000256" key="10">
    <source>
        <dbReference type="ARBA" id="ARBA00023052"/>
    </source>
</evidence>
<evidence type="ECO:0000256" key="5">
    <source>
        <dbReference type="ARBA" id="ARBA00012280"/>
    </source>
</evidence>
<dbReference type="NCBIfam" id="NF008907">
    <property type="entry name" value="PRK12270.1"/>
    <property type="match status" value="1"/>
</dbReference>
<dbReference type="STRING" id="695850.A0A067BV66"/>
<evidence type="ECO:0000256" key="13">
    <source>
        <dbReference type="ARBA" id="ARBA00040267"/>
    </source>
</evidence>
<dbReference type="Pfam" id="PF16870">
    <property type="entry name" value="OxoGdeHyase_C"/>
    <property type="match status" value="1"/>
</dbReference>
<evidence type="ECO:0000313" key="17">
    <source>
        <dbReference type="EMBL" id="KDO20700.1"/>
    </source>
</evidence>
<dbReference type="OMA" id="RDSYCRT"/>
<dbReference type="GO" id="GO:0046872">
    <property type="term" value="F:metal ion binding"/>
    <property type="evidence" value="ECO:0007669"/>
    <property type="project" value="UniProtKB-KW"/>
</dbReference>
<dbReference type="AlphaFoldDB" id="A0A067BV66"/>
<evidence type="ECO:0000313" key="18">
    <source>
        <dbReference type="Proteomes" id="UP000030745"/>
    </source>
</evidence>
<evidence type="ECO:0000256" key="9">
    <source>
        <dbReference type="ARBA" id="ARBA00023002"/>
    </source>
</evidence>
<name>A0A067BV66_SAPPC</name>
<keyword evidence="8" id="KW-0809">Transit peptide</keyword>
<gene>
    <name evidence="17" type="ORF">SPRG_21360</name>
</gene>
<organism evidence="17 18">
    <name type="scientific">Saprolegnia parasitica (strain CBS 223.65)</name>
    <dbReference type="NCBI Taxonomy" id="695850"/>
    <lineage>
        <taxon>Eukaryota</taxon>
        <taxon>Sar</taxon>
        <taxon>Stramenopiles</taxon>
        <taxon>Oomycota</taxon>
        <taxon>Saprolegniomycetes</taxon>
        <taxon>Saprolegniales</taxon>
        <taxon>Saprolegniaceae</taxon>
        <taxon>Saprolegnia</taxon>
    </lineage>
</organism>
<evidence type="ECO:0000256" key="7">
    <source>
        <dbReference type="ARBA" id="ARBA00022842"/>
    </source>
</evidence>
<comment type="subcellular location">
    <subcellularLocation>
        <location evidence="3">Mitochondrion</location>
    </subcellularLocation>
</comment>
<dbReference type="SUPFAM" id="SSF52518">
    <property type="entry name" value="Thiamin diphosphate-binding fold (THDP-binding)"/>
    <property type="match status" value="2"/>
</dbReference>
<evidence type="ECO:0000256" key="1">
    <source>
        <dbReference type="ARBA" id="ARBA00001946"/>
    </source>
</evidence>
<keyword evidence="10" id="KW-0786">Thiamine pyrophosphate</keyword>
<dbReference type="EMBL" id="KK583305">
    <property type="protein sequence ID" value="KDO20700.1"/>
    <property type="molecule type" value="Genomic_DNA"/>
</dbReference>
<dbReference type="GO" id="GO:0030976">
    <property type="term" value="F:thiamine pyrophosphate binding"/>
    <property type="evidence" value="ECO:0007669"/>
    <property type="project" value="InterPro"/>
</dbReference>
<evidence type="ECO:0000259" key="16">
    <source>
        <dbReference type="SMART" id="SM00861"/>
    </source>
</evidence>
<evidence type="ECO:0000256" key="8">
    <source>
        <dbReference type="ARBA" id="ARBA00022946"/>
    </source>
</evidence>
<dbReference type="InterPro" id="IPR001017">
    <property type="entry name" value="DH_E1"/>
</dbReference>
<comment type="function">
    <text evidence="12">The 2-oxoglutarate dehydrogenase complex catalyzes the overall conversion of 2-oxoglutarate to succinyl-CoA and CO(2). It contains multiple copies of three enzymatic components: 2-oxoglutarate dehydrogenase (E1), dihydrolipoamide succinyltransferase (E2) and lipoamide dehydrogenase (E3).</text>
</comment>
<dbReference type="NCBIfam" id="NF006914">
    <property type="entry name" value="PRK09404.1"/>
    <property type="match status" value="1"/>
</dbReference>
<dbReference type="PIRSF" id="PIRSF000157">
    <property type="entry name" value="Oxoglu_dh_E1"/>
    <property type="match status" value="1"/>
</dbReference>
<evidence type="ECO:0000256" key="11">
    <source>
        <dbReference type="ARBA" id="ARBA00023128"/>
    </source>
</evidence>
<comment type="cofactor">
    <cofactor evidence="2">
        <name>thiamine diphosphate</name>
        <dbReference type="ChEBI" id="CHEBI:58937"/>
    </cofactor>
</comment>
<comment type="cofactor">
    <cofactor evidence="1">
        <name>Mg(2+)</name>
        <dbReference type="ChEBI" id="CHEBI:18420"/>
    </cofactor>
</comment>
<dbReference type="GO" id="GO:0045252">
    <property type="term" value="C:oxoglutarate dehydrogenase complex"/>
    <property type="evidence" value="ECO:0007669"/>
    <property type="project" value="TreeGrafter"/>
</dbReference>
<comment type="similarity">
    <text evidence="4">Belongs to the alpha-ketoglutarate dehydrogenase family.</text>
</comment>
<dbReference type="Gene3D" id="3.40.50.970">
    <property type="match status" value="1"/>
</dbReference>
<dbReference type="InterPro" id="IPR042179">
    <property type="entry name" value="KGD_C_sf"/>
</dbReference>
<dbReference type="Pfam" id="PF16078">
    <property type="entry name" value="2-oxogl_dehyd_N"/>
    <property type="match status" value="1"/>
</dbReference>
<dbReference type="KEGG" id="spar:SPRG_21360"/>
<dbReference type="GeneID" id="24142130"/>
<comment type="catalytic activity">
    <reaction evidence="15">
        <text>N(6)-[(R)-lipoyl]-L-lysyl-[protein] + 2-oxoglutarate + H(+) = N(6)-[(R)-S(8)-succinyldihydrolipoyl]-L-lysyl-[protein] + CO2</text>
        <dbReference type="Rhea" id="RHEA:12188"/>
        <dbReference type="Rhea" id="RHEA-COMP:10474"/>
        <dbReference type="Rhea" id="RHEA-COMP:20092"/>
        <dbReference type="ChEBI" id="CHEBI:15378"/>
        <dbReference type="ChEBI" id="CHEBI:16526"/>
        <dbReference type="ChEBI" id="CHEBI:16810"/>
        <dbReference type="ChEBI" id="CHEBI:83099"/>
        <dbReference type="ChEBI" id="CHEBI:83120"/>
        <dbReference type="EC" id="1.2.4.2"/>
    </reaction>
</comment>
<dbReference type="GO" id="GO:0004591">
    <property type="term" value="F:oxoglutarate dehydrogenase (succinyl-transferring) activity"/>
    <property type="evidence" value="ECO:0007669"/>
    <property type="project" value="UniProtKB-EC"/>
</dbReference>
<dbReference type="Gene3D" id="3.40.50.11610">
    <property type="entry name" value="Multifunctional 2-oxoglutarate metabolism enzyme, C-terminal domain"/>
    <property type="match status" value="1"/>
</dbReference>
<dbReference type="VEuPathDB" id="FungiDB:SPRG_21360"/>
<keyword evidence="18" id="KW-1185">Reference proteome</keyword>
<dbReference type="CDD" id="cd02016">
    <property type="entry name" value="TPP_E1_OGDC_like"/>
    <property type="match status" value="1"/>
</dbReference>
<dbReference type="FunFam" id="3.40.50.970:FF:000002">
    <property type="entry name" value="2-oxoglutarate dehydrogenase, E1 component"/>
    <property type="match status" value="1"/>
</dbReference>
<dbReference type="PANTHER" id="PTHR23152">
    <property type="entry name" value="2-OXOGLUTARATE DEHYDROGENASE"/>
    <property type="match status" value="1"/>
</dbReference>
<evidence type="ECO:0000256" key="3">
    <source>
        <dbReference type="ARBA" id="ARBA00004173"/>
    </source>
</evidence>
<evidence type="ECO:0000256" key="6">
    <source>
        <dbReference type="ARBA" id="ARBA00022723"/>
    </source>
</evidence>
<accession>A0A067BV66</accession>
<dbReference type="PANTHER" id="PTHR23152:SF4">
    <property type="entry name" value="2-OXOADIPATE DEHYDROGENASE COMPLEX COMPONENT E1"/>
    <property type="match status" value="1"/>
</dbReference>
<reference evidence="17 18" key="1">
    <citation type="journal article" date="2013" name="PLoS Genet.">
        <title>Distinctive expansion of potential virulence genes in the genome of the oomycete fish pathogen Saprolegnia parasitica.</title>
        <authorList>
            <person name="Jiang R.H."/>
            <person name="de Bruijn I."/>
            <person name="Haas B.J."/>
            <person name="Belmonte R."/>
            <person name="Lobach L."/>
            <person name="Christie J."/>
            <person name="van den Ackerveken G."/>
            <person name="Bottin A."/>
            <person name="Bulone V."/>
            <person name="Diaz-Moreno S.M."/>
            <person name="Dumas B."/>
            <person name="Fan L."/>
            <person name="Gaulin E."/>
            <person name="Govers F."/>
            <person name="Grenville-Briggs L.J."/>
            <person name="Horner N.R."/>
            <person name="Levin J.Z."/>
            <person name="Mammella M."/>
            <person name="Meijer H.J."/>
            <person name="Morris P."/>
            <person name="Nusbaum C."/>
            <person name="Oome S."/>
            <person name="Phillips A.J."/>
            <person name="van Rooyen D."/>
            <person name="Rzeszutek E."/>
            <person name="Saraiva M."/>
            <person name="Secombes C.J."/>
            <person name="Seidl M.F."/>
            <person name="Snel B."/>
            <person name="Stassen J.H."/>
            <person name="Sykes S."/>
            <person name="Tripathy S."/>
            <person name="van den Berg H."/>
            <person name="Vega-Arreguin J.C."/>
            <person name="Wawra S."/>
            <person name="Young S.K."/>
            <person name="Zeng Q."/>
            <person name="Dieguez-Uribeondo J."/>
            <person name="Russ C."/>
            <person name="Tyler B.M."/>
            <person name="van West P."/>
        </authorList>
    </citation>
    <scope>NUCLEOTIDE SEQUENCE [LARGE SCALE GENOMIC DNA]</scope>
    <source>
        <strain evidence="17 18">CBS 223.65</strain>
    </source>
</reference>
<dbReference type="SMART" id="SM00861">
    <property type="entry name" value="Transket_pyr"/>
    <property type="match status" value="1"/>
</dbReference>
<dbReference type="Proteomes" id="UP000030745">
    <property type="component" value="Unassembled WGS sequence"/>
</dbReference>
<dbReference type="Pfam" id="PF02779">
    <property type="entry name" value="Transket_pyr"/>
    <property type="match status" value="1"/>
</dbReference>
<dbReference type="InterPro" id="IPR011603">
    <property type="entry name" value="2oxoglutarate_DH_E1"/>
</dbReference>
<keyword evidence="9" id="KW-0560">Oxidoreductase</keyword>
<dbReference type="InterPro" id="IPR031717">
    <property type="entry name" value="ODO-1/KGD_C"/>
</dbReference>
<dbReference type="EC" id="1.2.4.2" evidence="5"/>
<feature type="domain" description="Transketolase-like pyrimidine-binding" evidence="16">
    <location>
        <begin position="606"/>
        <end position="817"/>
    </location>
</feature>
<dbReference type="InterPro" id="IPR005475">
    <property type="entry name" value="Transketolase-like_Pyr-bd"/>
</dbReference>
<dbReference type="GO" id="GO:0006099">
    <property type="term" value="P:tricarboxylic acid cycle"/>
    <property type="evidence" value="ECO:0007669"/>
    <property type="project" value="TreeGrafter"/>
</dbReference>
<dbReference type="Pfam" id="PF00676">
    <property type="entry name" value="E1_dh"/>
    <property type="match status" value="1"/>
</dbReference>
<keyword evidence="7" id="KW-0460">Magnesium</keyword>
<keyword evidence="6" id="KW-0479">Metal-binding</keyword>
<evidence type="ECO:0000256" key="12">
    <source>
        <dbReference type="ARBA" id="ARBA00037426"/>
    </source>
</evidence>
<dbReference type="RefSeq" id="XP_012208602.1">
    <property type="nucleotide sequence ID" value="XM_012353212.1"/>
</dbReference>
<sequence length="957" mass="108296">MAQWSKLAAASRVLRRSTTMKAPLLRAFSSAPHPSESFINGTNNVYVEEMYRSWTTDPSSVHKSWDVYFRQVDQGAVPGEAFIPPPTSRGHEMANLDPLGLQERPVLPELDIKMYGFTDADLDKTIDIPKNFASGVTGFLEELTEGQNPTLGQIVQRLKETYCSSIGVQYMHIPDREKCNWIRTHVEHLVKKEESKEKKMHILERLAFSVNFEKFLGNKYNTTKRFGLDGGESLIPGLKYMIDRATEMGMEHVVVGMPHRGRLNVLANVIRKPIQQIFKEFQGTHFDLDKYVNDVDDWSNSGDVKYHLGTSFDRTYPDGRKVHLSLVANPSHLEAVNPVVEGKVRAKQYYLGNDDDAEKKVMPLLLHGDAAFSGQGVVYETMHLSELENYDTGGTVHVVVNNQIGFTTDPKNSRSSQYCSDVGKAMNVPIFHVNGDDPVAVVKVFELAAEWRQTWRSDVIINLTCYRKFGHNEIDNPFFTQPLMYKKIGSMPNVLDTYAQQLVASGVATMAETDAVISKVWDFFGRTFEESKNWEDSKKSDWLANRWESFKSPTQQSRIRPTGVEIDTLKKIGDKLTTVPDGFELNSQLKRIISTKRASIETGEGLDWSSGEALAWGSLLLEGNHVRISGQDVERGTFSHRHAVLHDQKTNNEHVPLNTLAPTLTRRRRCNSSLSEFGVLGFELGYSLENPNALVMWEAQFGDFANGAQIIIDQFLSAGEDKWMRQSGLVMLLPHGYEGQGAEHSSCRIERFLQQTDDDPNVVPPMDEDHRMQIQQTNWQIVYCSTPAQYFHVLRRQLHREFRKPLISVQPKSLLRLKQASSSLAEMGPGTKFHRVLGDDASLVANDKVKRVLFCSGKIYYDLAAEREANKIDDIAIVRVEQIAPFPFDKVAEYSAKYPNAEVKWVQEEPENMGFWTYVSPRFETALKTINQDTRRPSYIGRVASAAPPRALGLQTK</sequence>
<dbReference type="NCBIfam" id="TIGR00239">
    <property type="entry name" value="2oxo_dh_E1"/>
    <property type="match status" value="1"/>
</dbReference>
<evidence type="ECO:0000256" key="2">
    <source>
        <dbReference type="ARBA" id="ARBA00001964"/>
    </source>
</evidence>
<proteinExistence type="inferred from homology"/>
<dbReference type="Gene3D" id="1.10.287.1150">
    <property type="entry name" value="TPP helical domain"/>
    <property type="match status" value="1"/>
</dbReference>